<dbReference type="STRING" id="1798338.A3J56_03320"/>
<dbReference type="EMBL" id="MFHQ01000007">
    <property type="protein sequence ID" value="OGF74736.1"/>
    <property type="molecule type" value="Genomic_DNA"/>
</dbReference>
<name>A0A1F5WGI6_9BACT</name>
<feature type="transmembrane region" description="Helical" evidence="1">
    <location>
        <begin position="7"/>
        <end position="24"/>
    </location>
</feature>
<protein>
    <submittedName>
        <fullName evidence="2">Uncharacterized protein</fullName>
    </submittedName>
</protein>
<keyword evidence="1" id="KW-0472">Membrane</keyword>
<evidence type="ECO:0000256" key="1">
    <source>
        <dbReference type="SAM" id="Phobius"/>
    </source>
</evidence>
<gene>
    <name evidence="2" type="ORF">A3J56_03320</name>
</gene>
<dbReference type="Proteomes" id="UP000178406">
    <property type="component" value="Unassembled WGS sequence"/>
</dbReference>
<evidence type="ECO:0000313" key="3">
    <source>
        <dbReference type="Proteomes" id="UP000178406"/>
    </source>
</evidence>
<comment type="caution">
    <text evidence="2">The sequence shown here is derived from an EMBL/GenBank/DDBJ whole genome shotgun (WGS) entry which is preliminary data.</text>
</comment>
<keyword evidence="1" id="KW-1133">Transmembrane helix</keyword>
<reference evidence="2 3" key="1">
    <citation type="journal article" date="2016" name="Nat. Commun.">
        <title>Thousands of microbial genomes shed light on interconnected biogeochemical processes in an aquifer system.</title>
        <authorList>
            <person name="Anantharaman K."/>
            <person name="Brown C.T."/>
            <person name="Hug L.A."/>
            <person name="Sharon I."/>
            <person name="Castelle C.J."/>
            <person name="Probst A.J."/>
            <person name="Thomas B.C."/>
            <person name="Singh A."/>
            <person name="Wilkins M.J."/>
            <person name="Karaoz U."/>
            <person name="Brodie E.L."/>
            <person name="Williams K.H."/>
            <person name="Hubbard S.S."/>
            <person name="Banfield J.F."/>
        </authorList>
    </citation>
    <scope>NUCLEOTIDE SEQUENCE [LARGE SCALE GENOMIC DNA]</scope>
</reference>
<dbReference type="AlphaFoldDB" id="A0A1F5WGI6"/>
<accession>A0A1F5WGI6</accession>
<feature type="transmembrane region" description="Helical" evidence="1">
    <location>
        <begin position="44"/>
        <end position="66"/>
    </location>
</feature>
<evidence type="ECO:0000313" key="2">
    <source>
        <dbReference type="EMBL" id="OGF74736.1"/>
    </source>
</evidence>
<proteinExistence type="predicted"/>
<keyword evidence="1" id="KW-0812">Transmembrane</keyword>
<sequence length="67" mass="7849">MSFWVALLIYLLFMGGYWFFVWSIHWHAREYIMPNDPSSWITDVFLVSAAVLSIISLGLFFTLPLAF</sequence>
<organism evidence="2 3">
    <name type="scientific">Candidatus Giovannonibacteria bacterium RIFCSPHIGHO2_02_FULL_46_20</name>
    <dbReference type="NCBI Taxonomy" id="1798338"/>
    <lineage>
        <taxon>Bacteria</taxon>
        <taxon>Candidatus Giovannoniibacteriota</taxon>
    </lineage>
</organism>